<dbReference type="RefSeq" id="WP_138198120.1">
    <property type="nucleotide sequence ID" value="NZ_VCIW01000035.1"/>
</dbReference>
<gene>
    <name evidence="2" type="ORF">FE782_30420</name>
</gene>
<evidence type="ECO:0000313" key="3">
    <source>
        <dbReference type="Proteomes" id="UP000309676"/>
    </source>
</evidence>
<feature type="domain" description="Transcription regulator PadR N-terminal" evidence="1">
    <location>
        <begin position="7"/>
        <end position="80"/>
    </location>
</feature>
<reference evidence="2 3" key="1">
    <citation type="submission" date="2019-05" db="EMBL/GenBank/DDBJ databases">
        <authorList>
            <person name="Narsing Rao M.P."/>
            <person name="Li W.J."/>
        </authorList>
    </citation>
    <scope>NUCLEOTIDE SEQUENCE [LARGE SCALE GENOMIC DNA]</scope>
    <source>
        <strain evidence="2 3">SYSU_K30003</strain>
    </source>
</reference>
<dbReference type="AlphaFoldDB" id="A0A5R9GAL1"/>
<accession>A0A5R9GAL1</accession>
<dbReference type="Proteomes" id="UP000309676">
    <property type="component" value="Unassembled WGS sequence"/>
</dbReference>
<evidence type="ECO:0000313" key="2">
    <source>
        <dbReference type="EMBL" id="TLS48455.1"/>
    </source>
</evidence>
<keyword evidence="3" id="KW-1185">Reference proteome</keyword>
<comment type="caution">
    <text evidence="2">The sequence shown here is derived from an EMBL/GenBank/DDBJ whole genome shotgun (WGS) entry which is preliminary data.</text>
</comment>
<dbReference type="EMBL" id="VCIW01000035">
    <property type="protein sequence ID" value="TLS48455.1"/>
    <property type="molecule type" value="Genomic_DNA"/>
</dbReference>
<protein>
    <submittedName>
        <fullName evidence="2">PadR family transcriptional regulator</fullName>
    </submittedName>
</protein>
<dbReference type="PANTHER" id="PTHR43252">
    <property type="entry name" value="TRANSCRIPTIONAL REGULATOR YQJI"/>
    <property type="match status" value="1"/>
</dbReference>
<dbReference type="InterPro" id="IPR005149">
    <property type="entry name" value="Tscrpt_reg_PadR_N"/>
</dbReference>
<dbReference type="SUPFAM" id="SSF46785">
    <property type="entry name" value="Winged helix' DNA-binding domain"/>
    <property type="match status" value="1"/>
</dbReference>
<dbReference type="Pfam" id="PF03551">
    <property type="entry name" value="PadR"/>
    <property type="match status" value="1"/>
</dbReference>
<name>A0A5R9GAL1_9BACL</name>
<proteinExistence type="predicted"/>
<evidence type="ECO:0000259" key="1">
    <source>
        <dbReference type="Pfam" id="PF03551"/>
    </source>
</evidence>
<dbReference type="Gene3D" id="1.10.10.10">
    <property type="entry name" value="Winged helix-like DNA-binding domain superfamily/Winged helix DNA-binding domain"/>
    <property type="match status" value="1"/>
</dbReference>
<dbReference type="InterPro" id="IPR036390">
    <property type="entry name" value="WH_DNA-bd_sf"/>
</dbReference>
<dbReference type="OrthoDB" id="8595425at2"/>
<dbReference type="PANTHER" id="PTHR43252:SF6">
    <property type="entry name" value="NEGATIVE TRANSCRIPTION REGULATOR PADR"/>
    <property type="match status" value="1"/>
</dbReference>
<dbReference type="InterPro" id="IPR036388">
    <property type="entry name" value="WH-like_DNA-bd_sf"/>
</dbReference>
<organism evidence="2 3">
    <name type="scientific">Paenibacillus antri</name>
    <dbReference type="NCBI Taxonomy" id="2582848"/>
    <lineage>
        <taxon>Bacteria</taxon>
        <taxon>Bacillati</taxon>
        <taxon>Bacillota</taxon>
        <taxon>Bacilli</taxon>
        <taxon>Bacillales</taxon>
        <taxon>Paenibacillaceae</taxon>
        <taxon>Paenibacillus</taxon>
    </lineage>
</organism>
<sequence>MSIQYAILGILSYRSMSGYDLKKIMQDSPVFPWSGNNNQIYKSLVELLEAGLLSHEVVHQESSPSKKIYSITDAGSEALKRWARSEPEPPEWKKLFLAQLAWADVLSAAELDGLIGRYEEEVESRLRLHEERIRRASFAPARTVRESALWDMINENVLDLYRNEKAWIRKLRARLADVTK</sequence>